<dbReference type="Proteomes" id="UP001279734">
    <property type="component" value="Unassembled WGS sequence"/>
</dbReference>
<keyword evidence="1" id="KW-0472">Membrane</keyword>
<evidence type="ECO:0000313" key="2">
    <source>
        <dbReference type="EMBL" id="GMH06031.1"/>
    </source>
</evidence>
<gene>
    <name evidence="2" type="ORF">Nepgr_007871</name>
</gene>
<keyword evidence="1" id="KW-1133">Transmembrane helix</keyword>
<accession>A0AAD3XIX6</accession>
<dbReference type="AlphaFoldDB" id="A0AAD3XIX6"/>
<evidence type="ECO:0000256" key="1">
    <source>
        <dbReference type="SAM" id="Phobius"/>
    </source>
</evidence>
<reference evidence="2" key="1">
    <citation type="submission" date="2023-05" db="EMBL/GenBank/DDBJ databases">
        <title>Nepenthes gracilis genome sequencing.</title>
        <authorList>
            <person name="Fukushima K."/>
        </authorList>
    </citation>
    <scope>NUCLEOTIDE SEQUENCE</scope>
    <source>
        <strain evidence="2">SING2019-196</strain>
    </source>
</reference>
<sequence>MEYHRGCCGISGQRSVLVDISLGSFKPACIFFTDDGVPTGPSWRALLWRFPVMRLLVLTFPLISLCWLWLIRVWTNMLLALFLDHLQSRKLPLFRMALGGSISLLCLLNWLPNRILVTRQGLAQCNPNKLPNAIGTSSPGRIDDANFARQGVLCRVCHLAASPVSKAADLALAGVE</sequence>
<comment type="caution">
    <text evidence="2">The sequence shown here is derived from an EMBL/GenBank/DDBJ whole genome shotgun (WGS) entry which is preliminary data.</text>
</comment>
<feature type="transmembrane region" description="Helical" evidence="1">
    <location>
        <begin position="52"/>
        <end position="71"/>
    </location>
</feature>
<keyword evidence="1" id="KW-0812">Transmembrane</keyword>
<evidence type="ECO:0000313" key="3">
    <source>
        <dbReference type="Proteomes" id="UP001279734"/>
    </source>
</evidence>
<proteinExistence type="predicted"/>
<name>A0AAD3XIX6_NEPGR</name>
<protein>
    <submittedName>
        <fullName evidence="2">Uncharacterized protein</fullName>
    </submittedName>
</protein>
<keyword evidence="3" id="KW-1185">Reference proteome</keyword>
<dbReference type="EMBL" id="BSYO01000006">
    <property type="protein sequence ID" value="GMH06031.1"/>
    <property type="molecule type" value="Genomic_DNA"/>
</dbReference>
<feature type="transmembrane region" description="Helical" evidence="1">
    <location>
        <begin position="91"/>
        <end position="111"/>
    </location>
</feature>
<organism evidence="2 3">
    <name type="scientific">Nepenthes gracilis</name>
    <name type="common">Slender pitcher plant</name>
    <dbReference type="NCBI Taxonomy" id="150966"/>
    <lineage>
        <taxon>Eukaryota</taxon>
        <taxon>Viridiplantae</taxon>
        <taxon>Streptophyta</taxon>
        <taxon>Embryophyta</taxon>
        <taxon>Tracheophyta</taxon>
        <taxon>Spermatophyta</taxon>
        <taxon>Magnoliopsida</taxon>
        <taxon>eudicotyledons</taxon>
        <taxon>Gunneridae</taxon>
        <taxon>Pentapetalae</taxon>
        <taxon>Caryophyllales</taxon>
        <taxon>Nepenthaceae</taxon>
        <taxon>Nepenthes</taxon>
    </lineage>
</organism>